<accession>A0ABT4RIH9</accession>
<dbReference type="RefSeq" id="WP_255526268.1">
    <property type="nucleotide sequence ID" value="NZ_JAPCID010000015.1"/>
</dbReference>
<organism evidence="1 2">
    <name type="scientific">Solirubrobacter deserti</name>
    <dbReference type="NCBI Taxonomy" id="2282478"/>
    <lineage>
        <taxon>Bacteria</taxon>
        <taxon>Bacillati</taxon>
        <taxon>Actinomycetota</taxon>
        <taxon>Thermoleophilia</taxon>
        <taxon>Solirubrobacterales</taxon>
        <taxon>Solirubrobacteraceae</taxon>
        <taxon>Solirubrobacter</taxon>
    </lineage>
</organism>
<gene>
    <name evidence="1" type="ORF">OJ962_12625</name>
</gene>
<dbReference type="Proteomes" id="UP001147700">
    <property type="component" value="Unassembled WGS sequence"/>
</dbReference>
<comment type="caution">
    <text evidence="1">The sequence shown here is derived from an EMBL/GenBank/DDBJ whole genome shotgun (WGS) entry which is preliminary data.</text>
</comment>
<keyword evidence="2" id="KW-1185">Reference proteome</keyword>
<proteinExistence type="predicted"/>
<reference evidence="1" key="1">
    <citation type="submission" date="2022-10" db="EMBL/GenBank/DDBJ databases">
        <title>The WGS of Solirubrobacter sp. CPCC 204708.</title>
        <authorList>
            <person name="Jiang Z."/>
        </authorList>
    </citation>
    <scope>NUCLEOTIDE SEQUENCE</scope>
    <source>
        <strain evidence="1">CPCC 204708</strain>
    </source>
</reference>
<evidence type="ECO:0000313" key="1">
    <source>
        <dbReference type="EMBL" id="MDA0138341.1"/>
    </source>
</evidence>
<evidence type="ECO:0000313" key="2">
    <source>
        <dbReference type="Proteomes" id="UP001147700"/>
    </source>
</evidence>
<dbReference type="EMBL" id="JAPCID010000015">
    <property type="protein sequence ID" value="MDA0138341.1"/>
    <property type="molecule type" value="Genomic_DNA"/>
</dbReference>
<protein>
    <submittedName>
        <fullName evidence="1">Uncharacterized protein</fullName>
    </submittedName>
</protein>
<sequence>MRDPSPVIEALAGVPAPPAPMRRQANGHSAAWVARYHAETAQAA</sequence>
<name>A0ABT4RIH9_9ACTN</name>